<dbReference type="EMBL" id="CM042063">
    <property type="protein sequence ID" value="KAI3666899.1"/>
    <property type="molecule type" value="Genomic_DNA"/>
</dbReference>
<reference evidence="2" key="1">
    <citation type="journal article" date="2022" name="Mol. Ecol. Resour.">
        <title>The genomes of chicory, endive, great burdock and yacon provide insights into Asteraceae palaeo-polyploidization history and plant inulin production.</title>
        <authorList>
            <person name="Fan W."/>
            <person name="Wang S."/>
            <person name="Wang H."/>
            <person name="Wang A."/>
            <person name="Jiang F."/>
            <person name="Liu H."/>
            <person name="Zhao H."/>
            <person name="Xu D."/>
            <person name="Zhang Y."/>
        </authorList>
    </citation>
    <scope>NUCLEOTIDE SEQUENCE [LARGE SCALE GENOMIC DNA]</scope>
    <source>
        <strain evidence="2">cv. Niubang</strain>
    </source>
</reference>
<evidence type="ECO:0000313" key="2">
    <source>
        <dbReference type="Proteomes" id="UP001055879"/>
    </source>
</evidence>
<sequence>MRLKRHIKKYRRSTRVKEPAYSHRRSCSTIVGHPAPTRMVVDPRFYSPFQVELAFVRKTLTVADGNLSCVLDINGNVVFIIKDKNFSLRDRHILLDSTEIPILTFQKKHRSIHRRWQAFRGDSTSAKDLIFSTKKSSVIQRKITELNVFLSQNKDEIVGDFKVVGDRKKRSCTVYSFDGTTILGQMHNNHNDTSLLESEKNTFGITVFPNVDYALVVALMVILYEVDKDRRNKNKTKGKKKDGGTKEIIEDNEDTDENDEEEDEDEEEDDLSC</sequence>
<evidence type="ECO:0000313" key="1">
    <source>
        <dbReference type="EMBL" id="KAI3666899.1"/>
    </source>
</evidence>
<proteinExistence type="predicted"/>
<protein>
    <submittedName>
        <fullName evidence="1">Uncharacterized protein</fullName>
    </submittedName>
</protein>
<dbReference type="Proteomes" id="UP001055879">
    <property type="component" value="Linkage Group LG17"/>
</dbReference>
<keyword evidence="2" id="KW-1185">Reference proteome</keyword>
<reference evidence="1 2" key="2">
    <citation type="journal article" date="2022" name="Mol. Ecol. Resour.">
        <title>The genomes of chicory, endive, great burdock and yacon provide insights into Asteraceae paleo-polyploidization history and plant inulin production.</title>
        <authorList>
            <person name="Fan W."/>
            <person name="Wang S."/>
            <person name="Wang H."/>
            <person name="Wang A."/>
            <person name="Jiang F."/>
            <person name="Liu H."/>
            <person name="Zhao H."/>
            <person name="Xu D."/>
            <person name="Zhang Y."/>
        </authorList>
    </citation>
    <scope>NUCLEOTIDE SEQUENCE [LARGE SCALE GENOMIC DNA]</scope>
    <source>
        <strain evidence="2">cv. Niubang</strain>
    </source>
</reference>
<organism evidence="1 2">
    <name type="scientific">Arctium lappa</name>
    <name type="common">Greater burdock</name>
    <name type="synonym">Lappa major</name>
    <dbReference type="NCBI Taxonomy" id="4217"/>
    <lineage>
        <taxon>Eukaryota</taxon>
        <taxon>Viridiplantae</taxon>
        <taxon>Streptophyta</taxon>
        <taxon>Embryophyta</taxon>
        <taxon>Tracheophyta</taxon>
        <taxon>Spermatophyta</taxon>
        <taxon>Magnoliopsida</taxon>
        <taxon>eudicotyledons</taxon>
        <taxon>Gunneridae</taxon>
        <taxon>Pentapetalae</taxon>
        <taxon>asterids</taxon>
        <taxon>campanulids</taxon>
        <taxon>Asterales</taxon>
        <taxon>Asteraceae</taxon>
        <taxon>Carduoideae</taxon>
        <taxon>Cardueae</taxon>
        <taxon>Arctiinae</taxon>
        <taxon>Arctium</taxon>
    </lineage>
</organism>
<accession>A0ACB8XHK2</accession>
<gene>
    <name evidence="1" type="ORF">L6452_41939</name>
</gene>
<comment type="caution">
    <text evidence="1">The sequence shown here is derived from an EMBL/GenBank/DDBJ whole genome shotgun (WGS) entry which is preliminary data.</text>
</comment>
<name>A0ACB8XHK2_ARCLA</name>